<reference evidence="2" key="1">
    <citation type="journal article" date="2015" name="Mar. Biotechnol.">
        <title>High conopeptide diversity in Conus tribblei revealed through analysis of venom duct transcriptome using two high-throughput sequencing platforms.</title>
        <authorList>
            <person name="Barghi N."/>
            <person name="Concepcion G.P."/>
            <person name="Olivera B.M."/>
            <person name="Lluisma A.O."/>
        </authorList>
    </citation>
    <scope>NUCLEOTIDE SEQUENCE</scope>
    <source>
        <tissue evidence="2">Venom duct</tissue>
    </source>
</reference>
<feature type="signal peptide" evidence="1">
    <location>
        <begin position="1"/>
        <end position="16"/>
    </location>
</feature>
<protein>
    <submittedName>
        <fullName evidence="2">Ctr_50_T conopeptide</fullName>
    </submittedName>
</protein>
<evidence type="ECO:0000256" key="1">
    <source>
        <dbReference type="SAM" id="SignalP"/>
    </source>
</evidence>
<dbReference type="AlphaFoldDB" id="A0A0C9R776"/>
<proteinExistence type="predicted"/>
<name>A0A0C9R776_CONTD</name>
<feature type="chain" id="PRO_5002201859" evidence="1">
    <location>
        <begin position="17"/>
        <end position="111"/>
    </location>
</feature>
<dbReference type="EMBL" id="GCJM01000023">
    <property type="protein sequence ID" value="JAG92855.1"/>
    <property type="molecule type" value="Transcribed_RNA"/>
</dbReference>
<organism evidence="2">
    <name type="scientific">Conus tribblei</name>
    <name type="common">Tribble's cone</name>
    <name type="synonym">Splinoconus tribblei</name>
    <dbReference type="NCBI Taxonomy" id="101761"/>
    <lineage>
        <taxon>Eukaryota</taxon>
        <taxon>Metazoa</taxon>
        <taxon>Spiralia</taxon>
        <taxon>Lophotrochozoa</taxon>
        <taxon>Mollusca</taxon>
        <taxon>Gastropoda</taxon>
        <taxon>Caenogastropoda</taxon>
        <taxon>Neogastropoda</taxon>
        <taxon>Conoidea</taxon>
        <taxon>Conidae</taxon>
        <taxon>Conus</taxon>
        <taxon>Splinoconus</taxon>
    </lineage>
</organism>
<evidence type="ECO:0000313" key="2">
    <source>
        <dbReference type="EMBL" id="JAG92855.1"/>
    </source>
</evidence>
<sequence length="111" mass="12339">MTMPMTLSLLVTIAIAATVIDSTLLRGNDPSCEDQVYHECCRHEMHSCAEECLSASDMDFCWEPCTQSAAVQCGRQTSSGCCRPFLECFSACLNDGDVLYDCWIRCRHVPC</sequence>
<accession>A0A0C9R776</accession>
<keyword evidence="1" id="KW-0732">Signal</keyword>